<comment type="caution">
    <text evidence="2">The sequence shown here is derived from an EMBL/GenBank/DDBJ whole genome shotgun (WGS) entry which is preliminary data.</text>
</comment>
<feature type="non-terminal residue" evidence="2">
    <location>
        <position position="1"/>
    </location>
</feature>
<evidence type="ECO:0000313" key="2">
    <source>
        <dbReference type="EMBL" id="EGH49446.1"/>
    </source>
</evidence>
<gene>
    <name evidence="2" type="ORF">PSYPI_46564</name>
</gene>
<feature type="non-terminal residue" evidence="2">
    <location>
        <position position="46"/>
    </location>
</feature>
<sequence length="46" mass="4685">HTASLGLVFADGKTLAAPFNEGLFIGQHANSHPGRRRGRAGAAEGA</sequence>
<proteinExistence type="predicted"/>
<feature type="region of interest" description="Disordered" evidence="1">
    <location>
        <begin position="26"/>
        <end position="46"/>
    </location>
</feature>
<accession>F3GQU3</accession>
<name>F3GQU3_PSESJ</name>
<dbReference type="HOGENOM" id="CLU_3193349_0_0_6"/>
<organism evidence="2 3">
    <name type="scientific">Pseudomonas syringae pv. pisi str. 1704B</name>
    <dbReference type="NCBI Taxonomy" id="629263"/>
    <lineage>
        <taxon>Bacteria</taxon>
        <taxon>Pseudomonadati</taxon>
        <taxon>Pseudomonadota</taxon>
        <taxon>Gammaproteobacteria</taxon>
        <taxon>Pseudomonadales</taxon>
        <taxon>Pseudomonadaceae</taxon>
        <taxon>Pseudomonas</taxon>
        <taxon>Pseudomonas syringae</taxon>
    </lineage>
</organism>
<keyword evidence="3" id="KW-1185">Reference proteome</keyword>
<evidence type="ECO:0000256" key="1">
    <source>
        <dbReference type="SAM" id="MobiDB-lite"/>
    </source>
</evidence>
<evidence type="ECO:0000313" key="3">
    <source>
        <dbReference type="Proteomes" id="UP000004986"/>
    </source>
</evidence>
<protein>
    <submittedName>
        <fullName evidence="2">L-sorbosone dehydrogenase</fullName>
    </submittedName>
</protein>
<dbReference type="AlphaFoldDB" id="F3GQU3"/>
<reference evidence="2 3" key="1">
    <citation type="journal article" date="2011" name="PLoS Pathog.">
        <title>Dynamic evolution of pathogenicity revealed by sequencing and comparative genomics of 19 Pseudomonas syringae isolates.</title>
        <authorList>
            <person name="Baltrus D.A."/>
            <person name="Nishimura M.T."/>
            <person name="Romanchuk A."/>
            <person name="Chang J.H."/>
            <person name="Mukhtar M.S."/>
            <person name="Cherkis K."/>
            <person name="Roach J."/>
            <person name="Grant S.R."/>
            <person name="Jones C.D."/>
            <person name="Dangl J.L."/>
        </authorList>
    </citation>
    <scope>NUCLEOTIDE SEQUENCE [LARGE SCALE GENOMIC DNA]</scope>
    <source>
        <strain evidence="2 3">1704B</strain>
    </source>
</reference>
<dbReference type="EMBL" id="AEAI01004279">
    <property type="protein sequence ID" value="EGH49446.1"/>
    <property type="molecule type" value="Genomic_DNA"/>
</dbReference>
<dbReference type="Proteomes" id="UP000004986">
    <property type="component" value="Unassembled WGS sequence"/>
</dbReference>